<feature type="chain" id="PRO_5028028641" evidence="18">
    <location>
        <begin position="24"/>
        <end position="1704"/>
    </location>
</feature>
<dbReference type="InterPro" id="IPR017981">
    <property type="entry name" value="GPCR_2-like_7TM"/>
</dbReference>
<feature type="region of interest" description="Disordered" evidence="16">
    <location>
        <begin position="1597"/>
        <end position="1704"/>
    </location>
</feature>
<feature type="transmembrane region" description="Helical" evidence="17">
    <location>
        <begin position="1063"/>
        <end position="1086"/>
    </location>
</feature>
<dbReference type="GO" id="GO:0016525">
    <property type="term" value="P:negative regulation of angiogenesis"/>
    <property type="evidence" value="ECO:0007669"/>
    <property type="project" value="InterPro"/>
</dbReference>
<dbReference type="InterPro" id="IPR046338">
    <property type="entry name" value="GAIN_dom_sf"/>
</dbReference>
<dbReference type="InterPro" id="IPR057244">
    <property type="entry name" value="GAIN_B"/>
</dbReference>
<dbReference type="GeneID" id="117559973"/>
<dbReference type="Pfam" id="PF00090">
    <property type="entry name" value="TSP_1"/>
    <property type="match status" value="4"/>
</dbReference>
<reference evidence="23" key="1">
    <citation type="submission" date="2025-08" db="UniProtKB">
        <authorList>
            <consortium name="RefSeq"/>
        </authorList>
    </citation>
    <scope>IDENTIFICATION</scope>
</reference>
<evidence type="ECO:0000313" key="23">
    <source>
        <dbReference type="RefSeq" id="XP_034092619.1"/>
    </source>
</evidence>
<dbReference type="Proteomes" id="UP000515161">
    <property type="component" value="Unplaced"/>
</dbReference>
<dbReference type="RefSeq" id="XP_034092619.1">
    <property type="nucleotide sequence ID" value="XM_034236728.1"/>
</dbReference>
<keyword evidence="7 18" id="KW-0732">Signal</keyword>
<dbReference type="SUPFAM" id="SSF81321">
    <property type="entry name" value="Family A G protein-coupled receptor-like"/>
    <property type="match status" value="1"/>
</dbReference>
<feature type="compositionally biased region" description="Polar residues" evidence="16">
    <location>
        <begin position="1613"/>
        <end position="1624"/>
    </location>
</feature>
<keyword evidence="10" id="KW-0297">G-protein coupled receptor</keyword>
<evidence type="ECO:0000256" key="5">
    <source>
        <dbReference type="ARBA" id="ARBA00022553"/>
    </source>
</evidence>
<sequence length="1704" mass="184689">MNTAGGVCLSVLSSLLAVAGALAAVSALAVAPLSALTEAANSVPSTGAEGAPSPISSPCSSLVAGVLYGSFSLRELFPSRAPGCSWSLENPDPTKYSLYLRFTRHPVICRTHSPMLLSLDYHLANQSCPLHLQTAAAKDQQIIDLCGSQSNSEGPYSFLQFDKNFVQLCLTRHPAADEPQVSKEILELRLVEVLLINNENSSQFTCGVLCRWFEECLRTGHNGDQEVSDGDGCGMTQTGCICPNHNIMAPPVPLLPETPHSFSNGSVLPDDCCVTELHSNEAIVIAPRDVRQDPFEDDDLKVKTQRPRSADQPGVFQAQTGDPAAEEWSQWSVCSLTCGQGWQVRTRSCVSSPYGTLCSGALRETRMCNNTASCPGDPGISGSVHGLWEEWSSWSLCSVTCGRGSRTRTRKCVNGSAAMACGYPETQTKLCNIAVCPVEGQWLEWGPWLKCSVTCNTGSQQRQRRCSASVHGWAECNGDHQESRECTNPSCTGGGNWGTWNHWSLCSKTCDSGLQHRSRLCEGTGDQGYPCEGSGEEVRACNEKKCPAPHEICNEDNLLSMSWKRASAGETVYNKCPTNATGSASRRCMLDNNGVAFWGPPSFARCVSLEYRYLHLSLREHLAKGQRTLAGEGMSQIVRTLLELLQRGSYYSGDLLFSTEILRNVTDTFKRATYVPAPDDVQKLFQVVSLMLDMDNVEKWEDAHQVAPGAALLMRILEDFIHLIGEAQKPFQSFLVVTNNLMITVQREPVSAVSSDINFPVKGRRGMKDWARTSEDKLYIPKEVFINPAEETETESDAPMYYVIGAILYRTLGTILPAPNAPAVINSKILTVTVRPEPQPSKPMVVVELSPLFNGTSDPQCIVWDYGNPEAGAENWGTEGCQTLASTTVHTKCLCSRISTYAVLAQQAKDPDMGPSSMPSVPLMVGCGVSCTALLILLLIYAAFWRYIRSERSIILVNFCLSILASNLLILVGQSQTLSKGLCTVTAAFLHFFFLASFCWVLTEAWQSYLAVIGKMRSRLIRKRFLCLGWGLPALVVAVSVGFTRARGYGTASYCWLSLEGGLLYAFVGPAAVIVLVNMLIGIVVFNKLMSRDGISDKSKKQRAGVPAEARSRLLLKCSKCGVISSTAMSSQTASSAMASLWSSCVVLPLLALTWMSAVLAITDRRSTLFQVLFAVFDSVQGFVIITVHCAMRREVQDAVRCRMGGCKDDSENSPDSCKNGQVQIMNCSNVNFSGQQYGSLRIGTPPCLSSCHQQLPPAGHQACQQACYHSLPRSNNQGLEHSHAHEHSPILNNTHNHNHAHNHVAHNHNHIGSFPTDFEKDVDLACQTERGHPFIFKEVNTCNPATITGTLSRISLDDDEDPKLAAHQEGVNFSSLPGNIPPPNLIVQVPTLSGLNELSETPLKKDVNLDQQRQHGQQRSGAPIYLCTESGLGWARPPPSSNTSQDGSACSGGSGCGSGVNGGSGEGDYMVLPRRTVSLKPPAPCSQGGGLGLGGEDKPLNIAVEDPPFPPPPSPLTLHPAESEAYPADFVPSSVGDMNIAMNLNRSYGTIKTMPHGHAHMMAPGGLVHSHGGHMHSHGHSLQLKQGQRPSVRQILTGGSTVERTRTLPRNLGSTNANSSHSAGSLEREKRWSISSAGGEKNSSSDKSTPEEQCSWDSFKTMTPELSIVPGEQKDRMELHNKNWDSSSANTPDSSEGDFQTEV</sequence>
<evidence type="ECO:0000259" key="19">
    <source>
        <dbReference type="PROSITE" id="PS50221"/>
    </source>
</evidence>
<keyword evidence="9 17" id="KW-1133">Transmembrane helix</keyword>
<dbReference type="Gene3D" id="2.20.100.10">
    <property type="entry name" value="Thrombospondin type-1 (TSP1) repeat"/>
    <property type="match status" value="4"/>
</dbReference>
<feature type="transmembrane region" description="Helical" evidence="17">
    <location>
        <begin position="1025"/>
        <end position="1043"/>
    </location>
</feature>
<keyword evidence="11 17" id="KW-0472">Membrane</keyword>
<protein>
    <submittedName>
        <fullName evidence="23">Adhesion G protein-coupled receptor B2 isoform X11</fullName>
    </submittedName>
</protein>
<keyword evidence="12" id="KW-1015">Disulfide bond</keyword>
<dbReference type="InterPro" id="IPR000884">
    <property type="entry name" value="TSP1_rpt"/>
</dbReference>
<dbReference type="Gene3D" id="1.20.1070.10">
    <property type="entry name" value="Rhodopsin 7-helix transmembrane proteins"/>
    <property type="match status" value="1"/>
</dbReference>
<dbReference type="InterPro" id="IPR036445">
    <property type="entry name" value="GPCR_2_extracell_dom_sf"/>
</dbReference>
<feature type="compositionally biased region" description="Basic and acidic residues" evidence="16">
    <location>
        <begin position="1673"/>
        <end position="1684"/>
    </location>
</feature>
<keyword evidence="13 23" id="KW-0675">Receptor</keyword>
<dbReference type="Pfam" id="PF16489">
    <property type="entry name" value="GAIN"/>
    <property type="match status" value="1"/>
</dbReference>
<feature type="transmembrane region" description="Helical" evidence="17">
    <location>
        <begin position="1139"/>
        <end position="1162"/>
    </location>
</feature>
<keyword evidence="15" id="KW-0807">Transducer</keyword>
<evidence type="ECO:0000256" key="16">
    <source>
        <dbReference type="SAM" id="MobiDB-lite"/>
    </source>
</evidence>
<dbReference type="FunFam" id="2.60.220.50:FF:000004">
    <property type="entry name" value="Adhesion G protein-coupled receptor B3"/>
    <property type="match status" value="1"/>
</dbReference>
<dbReference type="InterPro" id="IPR051867">
    <property type="entry name" value="Angio_Inhib/Adhesion_GPCR"/>
</dbReference>
<evidence type="ECO:0000256" key="2">
    <source>
        <dbReference type="ARBA" id="ARBA00004651"/>
    </source>
</evidence>
<dbReference type="PANTHER" id="PTHR10239:SF32">
    <property type="entry name" value="ADHESION G PROTEIN-COUPLED RECEPTOR B2"/>
    <property type="match status" value="1"/>
</dbReference>
<dbReference type="Pfam" id="PF02793">
    <property type="entry name" value="HRM"/>
    <property type="match status" value="1"/>
</dbReference>
<dbReference type="PROSITE" id="PS50227">
    <property type="entry name" value="G_PROTEIN_RECEP_F2_3"/>
    <property type="match status" value="1"/>
</dbReference>
<dbReference type="InterPro" id="IPR017983">
    <property type="entry name" value="GPCR_2_secretin-like_CS"/>
</dbReference>
<feature type="region of interest" description="Disordered" evidence="16">
    <location>
        <begin position="302"/>
        <end position="323"/>
    </location>
</feature>
<feature type="compositionally biased region" description="Polar residues" evidence="16">
    <location>
        <begin position="1685"/>
        <end position="1695"/>
    </location>
</feature>
<keyword evidence="3" id="KW-1003">Cell membrane</keyword>
<dbReference type="PROSITE" id="PS50092">
    <property type="entry name" value="TSP1"/>
    <property type="match status" value="4"/>
</dbReference>
<dbReference type="PRINTS" id="PR00249">
    <property type="entry name" value="GPCRSECRETIN"/>
</dbReference>
<feature type="transmembrane region" description="Helical" evidence="17">
    <location>
        <begin position="921"/>
        <end position="942"/>
    </location>
</feature>
<dbReference type="PROSITE" id="PS50221">
    <property type="entry name" value="GAIN_B"/>
    <property type="match status" value="1"/>
</dbReference>
<evidence type="ECO:0000256" key="4">
    <source>
        <dbReference type="ARBA" id="ARBA00022525"/>
    </source>
</evidence>
<dbReference type="PROSITE" id="PS50261">
    <property type="entry name" value="G_PROTEIN_RECEP_F2_4"/>
    <property type="match status" value="1"/>
</dbReference>
<gene>
    <name evidence="23" type="primary">adgrb2</name>
</gene>
<dbReference type="InterPro" id="IPR000832">
    <property type="entry name" value="GPCR_2_secretin-like"/>
</dbReference>
<feature type="signal peptide" evidence="18">
    <location>
        <begin position="1"/>
        <end position="23"/>
    </location>
</feature>
<dbReference type="SMART" id="SM00008">
    <property type="entry name" value="HormR"/>
    <property type="match status" value="1"/>
</dbReference>
<dbReference type="GO" id="GO:0005576">
    <property type="term" value="C:extracellular region"/>
    <property type="evidence" value="ECO:0007669"/>
    <property type="project" value="UniProtKB-SubCell"/>
</dbReference>
<dbReference type="SUPFAM" id="SSF82895">
    <property type="entry name" value="TSP-1 type 1 repeat"/>
    <property type="match status" value="4"/>
</dbReference>
<feature type="transmembrane region" description="Helical" evidence="17">
    <location>
        <begin position="992"/>
        <end position="1013"/>
    </location>
</feature>
<evidence type="ECO:0000259" key="20">
    <source>
        <dbReference type="PROSITE" id="PS50227"/>
    </source>
</evidence>
<dbReference type="PROSITE" id="PS00650">
    <property type="entry name" value="G_PROTEIN_RECEP_F2_2"/>
    <property type="match status" value="1"/>
</dbReference>
<dbReference type="GO" id="GO:0007166">
    <property type="term" value="P:cell surface receptor signaling pathway"/>
    <property type="evidence" value="ECO:0007669"/>
    <property type="project" value="InterPro"/>
</dbReference>
<evidence type="ECO:0000256" key="6">
    <source>
        <dbReference type="ARBA" id="ARBA00022692"/>
    </source>
</evidence>
<keyword evidence="4" id="KW-0964">Secreted</keyword>
<evidence type="ECO:0000313" key="22">
    <source>
        <dbReference type="Proteomes" id="UP000515161"/>
    </source>
</evidence>
<dbReference type="InterPro" id="IPR008077">
    <property type="entry name" value="GPCR_2_brain_angio_inhib"/>
</dbReference>
<evidence type="ECO:0000256" key="17">
    <source>
        <dbReference type="SAM" id="Phobius"/>
    </source>
</evidence>
<dbReference type="Gene3D" id="2.60.220.50">
    <property type="match status" value="1"/>
</dbReference>
<accession>A0A6P8VPG4</accession>
<dbReference type="Pfam" id="PF19188">
    <property type="entry name" value="AGRB_N"/>
    <property type="match status" value="1"/>
</dbReference>
<evidence type="ECO:0000256" key="1">
    <source>
        <dbReference type="ARBA" id="ARBA00004613"/>
    </source>
</evidence>
<feature type="transmembrane region" description="Helical" evidence="17">
    <location>
        <begin position="954"/>
        <end position="972"/>
    </location>
</feature>
<evidence type="ECO:0000259" key="21">
    <source>
        <dbReference type="PROSITE" id="PS50261"/>
    </source>
</evidence>
<keyword evidence="5" id="KW-0597">Phosphoprotein</keyword>
<dbReference type="PANTHER" id="PTHR10239">
    <property type="entry name" value="ISTHMIN-2"/>
    <property type="match status" value="1"/>
</dbReference>
<evidence type="ECO:0000256" key="3">
    <source>
        <dbReference type="ARBA" id="ARBA00022475"/>
    </source>
</evidence>
<dbReference type="GO" id="GO:0005886">
    <property type="term" value="C:plasma membrane"/>
    <property type="evidence" value="ECO:0007669"/>
    <property type="project" value="UniProtKB-SubCell"/>
</dbReference>
<feature type="domain" description="GAIN-B" evidence="19">
    <location>
        <begin position="749"/>
        <end position="911"/>
    </location>
</feature>
<feature type="compositionally biased region" description="Polar residues" evidence="16">
    <location>
        <begin position="1634"/>
        <end position="1662"/>
    </location>
</feature>
<dbReference type="SMART" id="SM00303">
    <property type="entry name" value="GPS"/>
    <property type="match status" value="1"/>
</dbReference>
<dbReference type="Gene3D" id="1.25.40.610">
    <property type="match status" value="1"/>
</dbReference>
<dbReference type="FunFam" id="2.20.100.10:FF:000003">
    <property type="entry name" value="Adhesion G protein-coupled receptor B2"/>
    <property type="match status" value="1"/>
</dbReference>
<dbReference type="CTD" id="576"/>
<feature type="region of interest" description="Disordered" evidence="16">
    <location>
        <begin position="1436"/>
        <end position="1456"/>
    </location>
</feature>
<evidence type="ECO:0000256" key="15">
    <source>
        <dbReference type="ARBA" id="ARBA00023224"/>
    </source>
</evidence>
<keyword evidence="6 17" id="KW-0812">Transmembrane</keyword>
<evidence type="ECO:0000256" key="9">
    <source>
        <dbReference type="ARBA" id="ARBA00022989"/>
    </source>
</evidence>
<evidence type="ECO:0000256" key="13">
    <source>
        <dbReference type="ARBA" id="ARBA00023170"/>
    </source>
</evidence>
<keyword evidence="8" id="KW-0677">Repeat</keyword>
<dbReference type="CDD" id="cd15988">
    <property type="entry name" value="7tmB2_BAI2"/>
    <property type="match status" value="1"/>
</dbReference>
<evidence type="ECO:0000256" key="8">
    <source>
        <dbReference type="ARBA" id="ARBA00022737"/>
    </source>
</evidence>
<dbReference type="InterPro" id="IPR043838">
    <property type="entry name" value="AGRB_N"/>
</dbReference>
<evidence type="ECO:0000256" key="14">
    <source>
        <dbReference type="ARBA" id="ARBA00023180"/>
    </source>
</evidence>
<dbReference type="FunFam" id="2.20.100.10:FF:000004">
    <property type="entry name" value="Adhesion G protein-coupled receptor B2"/>
    <property type="match status" value="1"/>
</dbReference>
<feature type="compositionally biased region" description="Polar residues" evidence="16">
    <location>
        <begin position="1410"/>
        <end position="1421"/>
    </location>
</feature>
<dbReference type="GO" id="GO:0004930">
    <property type="term" value="F:G protein-coupled receptor activity"/>
    <property type="evidence" value="ECO:0007669"/>
    <property type="project" value="UniProtKB-KW"/>
</dbReference>
<keyword evidence="14" id="KW-0325">Glycoprotein</keyword>
<dbReference type="SMART" id="SM00209">
    <property type="entry name" value="TSP1"/>
    <property type="match status" value="4"/>
</dbReference>
<comment type="subcellular location">
    <subcellularLocation>
        <location evidence="2">Cell membrane</location>
        <topology evidence="2">Multi-pass membrane protein</topology>
    </subcellularLocation>
    <subcellularLocation>
        <location evidence="1">Secreted</location>
    </subcellularLocation>
</comment>
<feature type="domain" description="G-protein coupled receptors family 2 profile 2" evidence="21">
    <location>
        <begin position="919"/>
        <end position="1193"/>
    </location>
</feature>
<keyword evidence="22" id="KW-1185">Reference proteome</keyword>
<dbReference type="InterPro" id="IPR001879">
    <property type="entry name" value="GPCR_2_extracellular_dom"/>
</dbReference>
<evidence type="ECO:0000256" key="11">
    <source>
        <dbReference type="ARBA" id="ARBA00023136"/>
    </source>
</evidence>
<dbReference type="InterPro" id="IPR032471">
    <property type="entry name" value="AGRL2-4_GAIN_subdom_A"/>
</dbReference>
<dbReference type="InterPro" id="IPR036383">
    <property type="entry name" value="TSP1_rpt_sf"/>
</dbReference>
<evidence type="ECO:0000256" key="18">
    <source>
        <dbReference type="SAM" id="SignalP"/>
    </source>
</evidence>
<feature type="region of interest" description="Disordered" evidence="16">
    <location>
        <begin position="1404"/>
        <end position="1423"/>
    </location>
</feature>
<name>A0A6P8VPG4_GYMAC</name>
<dbReference type="Gene3D" id="4.10.1240.10">
    <property type="entry name" value="GPCR, family 2, extracellular hormone receptor domain"/>
    <property type="match status" value="1"/>
</dbReference>
<evidence type="ECO:0000256" key="12">
    <source>
        <dbReference type="ARBA" id="ARBA00023157"/>
    </source>
</evidence>
<dbReference type="Pfam" id="PF00002">
    <property type="entry name" value="7tm_2"/>
    <property type="match status" value="1"/>
</dbReference>
<dbReference type="PRINTS" id="PR01694">
    <property type="entry name" value="BAIPRECURSOR"/>
</dbReference>
<dbReference type="InterPro" id="IPR000203">
    <property type="entry name" value="GPS"/>
</dbReference>
<proteinExistence type="predicted"/>
<feature type="domain" description="G-protein coupled receptors family 2 profile 1" evidence="20">
    <location>
        <begin position="540"/>
        <end position="610"/>
    </location>
</feature>
<evidence type="ECO:0000256" key="7">
    <source>
        <dbReference type="ARBA" id="ARBA00022729"/>
    </source>
</evidence>
<organism evidence="22 23">
    <name type="scientific">Gymnodraco acuticeps</name>
    <name type="common">Antarctic dragonfish</name>
    <dbReference type="NCBI Taxonomy" id="8218"/>
    <lineage>
        <taxon>Eukaryota</taxon>
        <taxon>Metazoa</taxon>
        <taxon>Chordata</taxon>
        <taxon>Craniata</taxon>
        <taxon>Vertebrata</taxon>
        <taxon>Euteleostomi</taxon>
        <taxon>Actinopterygii</taxon>
        <taxon>Neopterygii</taxon>
        <taxon>Teleostei</taxon>
        <taxon>Neoteleostei</taxon>
        <taxon>Acanthomorphata</taxon>
        <taxon>Eupercaria</taxon>
        <taxon>Perciformes</taxon>
        <taxon>Notothenioidei</taxon>
        <taxon>Bathydraconidae</taxon>
        <taxon>Gymnodraco</taxon>
    </lineage>
</organism>
<evidence type="ECO:0000256" key="10">
    <source>
        <dbReference type="ARBA" id="ARBA00023040"/>
    </source>
</evidence>
<dbReference type="FunFam" id="4.10.1240.10:FF:000002">
    <property type="entry name" value="Adhesion G protein-coupled receptor B2"/>
    <property type="match status" value="1"/>
</dbReference>